<dbReference type="SUPFAM" id="SSF81901">
    <property type="entry name" value="HCP-like"/>
    <property type="match status" value="1"/>
</dbReference>
<name>A0A6A6U494_9PEZI</name>
<dbReference type="GO" id="GO:0016593">
    <property type="term" value="C:Cdc73/Paf1 complex"/>
    <property type="evidence" value="ECO:0007669"/>
    <property type="project" value="TreeGrafter"/>
</dbReference>
<evidence type="ECO:0000256" key="3">
    <source>
        <dbReference type="PROSITE-ProRule" id="PRU00339"/>
    </source>
</evidence>
<dbReference type="GO" id="GO:0006368">
    <property type="term" value="P:transcription elongation by RNA polymerase II"/>
    <property type="evidence" value="ECO:0007669"/>
    <property type="project" value="TreeGrafter"/>
</dbReference>
<dbReference type="PANTHER" id="PTHR14027:SF2">
    <property type="entry name" value="RNA POLYMERASE-ASSOCIATED PROTEIN CTR9 HOMOLOG"/>
    <property type="match status" value="1"/>
</dbReference>
<dbReference type="OrthoDB" id="343875at2759"/>
<feature type="repeat" description="TPR" evidence="3">
    <location>
        <begin position="804"/>
        <end position="837"/>
    </location>
</feature>
<feature type="compositionally biased region" description="Basic and acidic residues" evidence="4">
    <location>
        <begin position="1026"/>
        <end position="1036"/>
    </location>
</feature>
<proteinExistence type="predicted"/>
<feature type="compositionally biased region" description="Acidic residues" evidence="4">
    <location>
        <begin position="1172"/>
        <end position="1188"/>
    </location>
</feature>
<protein>
    <submittedName>
        <fullName evidence="5">TPR-like protein</fullName>
    </submittedName>
</protein>
<reference evidence="5" key="1">
    <citation type="journal article" date="2020" name="Stud. Mycol.">
        <title>101 Dothideomycetes genomes: a test case for predicting lifestyles and emergence of pathogens.</title>
        <authorList>
            <person name="Haridas S."/>
            <person name="Albert R."/>
            <person name="Binder M."/>
            <person name="Bloem J."/>
            <person name="Labutti K."/>
            <person name="Salamov A."/>
            <person name="Andreopoulos B."/>
            <person name="Baker S."/>
            <person name="Barry K."/>
            <person name="Bills G."/>
            <person name="Bluhm B."/>
            <person name="Cannon C."/>
            <person name="Castanera R."/>
            <person name="Culley D."/>
            <person name="Daum C."/>
            <person name="Ezra D."/>
            <person name="Gonzalez J."/>
            <person name="Henrissat B."/>
            <person name="Kuo A."/>
            <person name="Liang C."/>
            <person name="Lipzen A."/>
            <person name="Lutzoni F."/>
            <person name="Magnuson J."/>
            <person name="Mondo S."/>
            <person name="Nolan M."/>
            <person name="Ohm R."/>
            <person name="Pangilinan J."/>
            <person name="Park H.-J."/>
            <person name="Ramirez L."/>
            <person name="Alfaro M."/>
            <person name="Sun H."/>
            <person name="Tritt A."/>
            <person name="Yoshinaga Y."/>
            <person name="Zwiers L.-H."/>
            <person name="Turgeon B."/>
            <person name="Goodwin S."/>
            <person name="Spatafora J."/>
            <person name="Crous P."/>
            <person name="Grigoriev I."/>
        </authorList>
    </citation>
    <scope>NUCLEOTIDE SEQUENCE</scope>
    <source>
        <strain evidence="5">CBS 115976</strain>
    </source>
</reference>
<dbReference type="Pfam" id="PF13428">
    <property type="entry name" value="TPR_14"/>
    <property type="match status" value="1"/>
</dbReference>
<dbReference type="EMBL" id="MU004239">
    <property type="protein sequence ID" value="KAF2666103.1"/>
    <property type="molecule type" value="Genomic_DNA"/>
</dbReference>
<dbReference type="AlphaFoldDB" id="A0A6A6U494"/>
<keyword evidence="6" id="KW-1185">Reference proteome</keyword>
<dbReference type="InterPro" id="IPR011990">
    <property type="entry name" value="TPR-like_helical_dom_sf"/>
</dbReference>
<dbReference type="SMART" id="SM00028">
    <property type="entry name" value="TPR"/>
    <property type="match status" value="8"/>
</dbReference>
<evidence type="ECO:0000313" key="5">
    <source>
        <dbReference type="EMBL" id="KAF2666103.1"/>
    </source>
</evidence>
<dbReference type="Pfam" id="PF13181">
    <property type="entry name" value="TPR_8"/>
    <property type="match status" value="3"/>
</dbReference>
<gene>
    <name evidence="5" type="ORF">BT63DRAFT_404811</name>
</gene>
<dbReference type="GO" id="GO:0006355">
    <property type="term" value="P:regulation of DNA-templated transcription"/>
    <property type="evidence" value="ECO:0007669"/>
    <property type="project" value="InterPro"/>
</dbReference>
<feature type="repeat" description="TPR" evidence="3">
    <location>
        <begin position="614"/>
        <end position="647"/>
    </location>
</feature>
<evidence type="ECO:0000313" key="6">
    <source>
        <dbReference type="Proteomes" id="UP000799302"/>
    </source>
</evidence>
<dbReference type="PROSITE" id="PS50005">
    <property type="entry name" value="TPR"/>
    <property type="match status" value="3"/>
</dbReference>
<evidence type="ECO:0000256" key="2">
    <source>
        <dbReference type="ARBA" id="ARBA00022803"/>
    </source>
</evidence>
<dbReference type="Gene3D" id="1.25.40.10">
    <property type="entry name" value="Tetratricopeptide repeat domain"/>
    <property type="match status" value="4"/>
</dbReference>
<feature type="compositionally biased region" description="Acidic residues" evidence="4">
    <location>
        <begin position="1117"/>
        <end position="1128"/>
    </location>
</feature>
<dbReference type="SUPFAM" id="SSF48452">
    <property type="entry name" value="TPR-like"/>
    <property type="match status" value="2"/>
</dbReference>
<feature type="region of interest" description="Disordered" evidence="4">
    <location>
        <begin position="1026"/>
        <end position="1198"/>
    </location>
</feature>
<keyword evidence="1" id="KW-0677">Repeat</keyword>
<organism evidence="5 6">
    <name type="scientific">Microthyrium microscopicum</name>
    <dbReference type="NCBI Taxonomy" id="703497"/>
    <lineage>
        <taxon>Eukaryota</taxon>
        <taxon>Fungi</taxon>
        <taxon>Dikarya</taxon>
        <taxon>Ascomycota</taxon>
        <taxon>Pezizomycotina</taxon>
        <taxon>Dothideomycetes</taxon>
        <taxon>Dothideomycetes incertae sedis</taxon>
        <taxon>Microthyriales</taxon>
        <taxon>Microthyriaceae</taxon>
        <taxon>Microthyrium</taxon>
    </lineage>
</organism>
<dbReference type="GO" id="GO:0000993">
    <property type="term" value="F:RNA polymerase II complex binding"/>
    <property type="evidence" value="ECO:0007669"/>
    <property type="project" value="TreeGrafter"/>
</dbReference>
<dbReference type="PANTHER" id="PTHR14027">
    <property type="entry name" value="RNA POLYMERASE-ASSOCIATED PROTEIN CTR9"/>
    <property type="match status" value="1"/>
</dbReference>
<evidence type="ECO:0000256" key="1">
    <source>
        <dbReference type="ARBA" id="ARBA00022737"/>
    </source>
</evidence>
<feature type="compositionally biased region" description="Basic and acidic residues" evidence="4">
    <location>
        <begin position="1096"/>
        <end position="1116"/>
    </location>
</feature>
<evidence type="ECO:0000256" key="4">
    <source>
        <dbReference type="SAM" id="MobiDB-lite"/>
    </source>
</evidence>
<keyword evidence="2 3" id="KW-0802">TPR repeat</keyword>
<dbReference type="Pfam" id="PF13432">
    <property type="entry name" value="TPR_16"/>
    <property type="match status" value="2"/>
</dbReference>
<dbReference type="InterPro" id="IPR031101">
    <property type="entry name" value="Ctr9"/>
</dbReference>
<dbReference type="InterPro" id="IPR019734">
    <property type="entry name" value="TPR_rpt"/>
</dbReference>
<feature type="repeat" description="TPR" evidence="3">
    <location>
        <begin position="221"/>
        <end position="254"/>
    </location>
</feature>
<sequence length="1198" mass="134356">MAPAPLRNGSVNGIAAYSHTLRFSHVPPSIDIPVEGGEDQEAVELDLTELESDPTEMCTLLENENVAKNYWMTIALAYAKQGDVDRAIEILNKGLIARRNANMYTGGDDRLGFLNALCWMWLFKVREAPRLVPEGSSSGVHTKEYYINQATSTLNEASRVSPSYPPLFLARGVLSLLRASTLVSSKPTTGAKNDMSERTEALRQAQKCFQDAMRLSDGKNIMAMMGTARVFFSMGRFVDALSTYQRILERAPQLSDPDPRIGIGCCLWQLGHRDDAKNAWERALQVNANSKQANTLLGIYYLQLSSKFPTSDPAFASNYKMAMQQYTQKAYKLDQKLPLACATFGSYFLTRQTLHTVEKLARAAIEYTDVNAIASDGWYLLARKEHQQGNLKKAKEYYTKADQARAGNDKEKGYLPARFGVAQIDVIEEKLSQVKYDLDKMAQTNKSVEVLTLLGTLYAEQVFSEKLTASNKDDIAQWRKKAITLLESVRNQWKDKKDSKSQSSADASVLINLARLYELDHPEKSLQALKQVEQIEIDAIPEEEYPEGLEGDAQTLALQEMIPPPLLNNEGCFHFQAEKYQEARHYFQTALTACVKVGTKDDDDEPVDTDAFVTTISYNLGRTYEAEGNLEKAQEVYEGLLSRHPNYVDAQVRLAFISYQLDPEAGAKEMQALFESEGDNLNVRVIYGWFLNRTKKRTADFAADAEQRLNKHTLLNFDRTDPYLLTSMGNICLSIAREMRGEKEKDRRGKTYDKAFEFFDFALKADPYNAYAAQGLAIVVIEHRRDLTGALQILGNVRETMRDATVYMNLGHVFHELRQFTRAIESYEAALAKKERVSEITILTALGRVWHTKGRTEKSLVAMNQSLEYSRRVLVLEPNSPHYQFNVAFVQFQIAQIICSLPATQRTLEAVELAATDLASAIDAFVTVAKHAYPPYPRSDLEQRANMGRTVAKQLERALDEQRKHHAASHDKLAAAKALREAELQKRIDAQKAREAEAEARRARVLAERAELEEQDRKLREEAIKRREEERAKDEEAWTTDSQGERKKRARVKRAPAEKGGKRRSKKRNSEDVVSDGHLSEGEGGAPRKSKKRRLERGNKRAEPKGKYKSSDKIIDSDEEAGPDEEMAEGTAGEGTGGESSAVATPAGAGDSDADEGVVVQPKQRGKRNVVEDDDDDEDEDEGAENGDGDVQMAENSE</sequence>
<dbReference type="Proteomes" id="UP000799302">
    <property type="component" value="Unassembled WGS sequence"/>
</dbReference>
<accession>A0A6A6U494</accession>